<dbReference type="KEGG" id="amh:I633_22781"/>
<dbReference type="BioCyc" id="AMAC1300253:G12YX-3623-MONOMER"/>
<geneLocation type="plasmid" evidence="1">
    <name>unnamed</name>
</geneLocation>
<sequence length="77" mass="8576">MPNKQKDVTLLPFVLLYTTDTFNVPDAITVYAEDSEKAEESFISAFPDASVVWIVQTASIEDAYTAYHEESAIEEAV</sequence>
<keyword evidence="1" id="KW-0614">Plasmid</keyword>
<accession>S5ALT5</accession>
<evidence type="ECO:0000313" key="2">
    <source>
        <dbReference type="Proteomes" id="UP000014909"/>
    </source>
</evidence>
<reference evidence="1 2" key="1">
    <citation type="journal article" date="2013" name="Genome Biol. Evol.">
        <title>Genomic Diversity of "Deep Ecotype" Alteromonas macleodii Isolates: Evidence for Pan-Mediterranean Clonal Frames.</title>
        <authorList>
            <person name="Lopez-Perez M."/>
            <person name="Gonzaga A."/>
            <person name="Rodriguez-Valera F."/>
        </authorList>
    </citation>
    <scope>NUCLEOTIDE SEQUENCE [LARGE SCALE GENOMIC DNA]</scope>
    <source>
        <strain evidence="2">'English Channel 615'</strain>
        <plasmid evidence="2">Plasmid</plasmid>
    </source>
</reference>
<proteinExistence type="predicted"/>
<dbReference type="EMBL" id="CP004847">
    <property type="protein sequence ID" value="AGP79976.1"/>
    <property type="molecule type" value="Genomic_DNA"/>
</dbReference>
<dbReference type="PATRIC" id="fig|1300253.3.peg.4740"/>
<organism evidence="1 2">
    <name type="scientific">Alteromonas mediterranea 615</name>
    <dbReference type="NCBI Taxonomy" id="1300253"/>
    <lineage>
        <taxon>Bacteria</taxon>
        <taxon>Pseudomonadati</taxon>
        <taxon>Pseudomonadota</taxon>
        <taxon>Gammaproteobacteria</taxon>
        <taxon>Alteromonadales</taxon>
        <taxon>Alteromonadaceae</taxon>
        <taxon>Alteromonas/Salinimonas group</taxon>
        <taxon>Alteromonas</taxon>
    </lineage>
</organism>
<evidence type="ECO:0000313" key="1">
    <source>
        <dbReference type="EMBL" id="AGP79976.1"/>
    </source>
</evidence>
<protein>
    <submittedName>
        <fullName evidence="1">Uncharacterized protein</fullName>
    </submittedName>
</protein>
<dbReference type="AlphaFoldDB" id="S5ALT5"/>
<dbReference type="Proteomes" id="UP000014909">
    <property type="component" value="Plasmid unnamed"/>
</dbReference>
<dbReference type="HOGENOM" id="CLU_2630296_0_0_6"/>
<gene>
    <name evidence="1" type="ORF">I633_22781</name>
</gene>
<name>S5ALT5_9ALTE</name>